<accession>A0A5M6CL96</accession>
<organism evidence="1 2">
    <name type="scientific">Paenimyroides baculatum</name>
    <dbReference type="NCBI Taxonomy" id="2608000"/>
    <lineage>
        <taxon>Bacteria</taxon>
        <taxon>Pseudomonadati</taxon>
        <taxon>Bacteroidota</taxon>
        <taxon>Flavobacteriia</taxon>
        <taxon>Flavobacteriales</taxon>
        <taxon>Flavobacteriaceae</taxon>
        <taxon>Paenimyroides</taxon>
    </lineage>
</organism>
<protein>
    <submittedName>
        <fullName evidence="1">Uncharacterized protein</fullName>
    </submittedName>
</protein>
<gene>
    <name evidence="1" type="ORF">F0460_04835</name>
</gene>
<comment type="caution">
    <text evidence="1">The sequence shown here is derived from an EMBL/GenBank/DDBJ whole genome shotgun (WGS) entry which is preliminary data.</text>
</comment>
<evidence type="ECO:0000313" key="1">
    <source>
        <dbReference type="EMBL" id="KAA5535767.1"/>
    </source>
</evidence>
<name>A0A5M6CL96_9FLAO</name>
<sequence length="68" mass="8231">MVKYPKREVLKITDWNKVAAGLQRQFPILILTDIDYIKGKEKDFLERISRRLNKYESEMISIINRYQL</sequence>
<dbReference type="AlphaFoldDB" id="A0A5M6CL96"/>
<reference evidence="1 2" key="1">
    <citation type="submission" date="2019-09" db="EMBL/GenBank/DDBJ databases">
        <title>Genome sequence and assembly of Flavobacterium sp.</title>
        <authorList>
            <person name="Chhetri G."/>
        </authorList>
    </citation>
    <scope>NUCLEOTIDE SEQUENCE [LARGE SCALE GENOMIC DNA]</scope>
    <source>
        <strain evidence="1 2">SNL9</strain>
    </source>
</reference>
<dbReference type="EMBL" id="VWSG01000003">
    <property type="protein sequence ID" value="KAA5535767.1"/>
    <property type="molecule type" value="Genomic_DNA"/>
</dbReference>
<keyword evidence="2" id="KW-1185">Reference proteome</keyword>
<dbReference type="RefSeq" id="WP_150010834.1">
    <property type="nucleotide sequence ID" value="NZ_VWSG01000003.1"/>
</dbReference>
<dbReference type="Proteomes" id="UP000325141">
    <property type="component" value="Unassembled WGS sequence"/>
</dbReference>
<proteinExistence type="predicted"/>
<evidence type="ECO:0000313" key="2">
    <source>
        <dbReference type="Proteomes" id="UP000325141"/>
    </source>
</evidence>